<dbReference type="FunFam" id="3.40.630.30:FF:000043">
    <property type="entry name" value="Glucosamine 6-phosphate N-acetyltransferase"/>
    <property type="match status" value="1"/>
</dbReference>
<dbReference type="CDD" id="cd04301">
    <property type="entry name" value="NAT_SF"/>
    <property type="match status" value="1"/>
</dbReference>
<reference evidence="10" key="1">
    <citation type="submission" date="2021-02" db="EMBL/GenBank/DDBJ databases">
        <authorList>
            <person name="Nowell W R."/>
        </authorList>
    </citation>
    <scope>NUCLEOTIDE SEQUENCE</scope>
</reference>
<dbReference type="UniPathway" id="UPA00113">
    <property type="reaction ID" value="UER00529"/>
</dbReference>
<keyword evidence="19" id="KW-1185">Reference proteome</keyword>
<dbReference type="Proteomes" id="UP000663872">
    <property type="component" value="Unassembled WGS sequence"/>
</dbReference>
<dbReference type="EMBL" id="CAJOBR010000582">
    <property type="protein sequence ID" value="CAF4525595.1"/>
    <property type="molecule type" value="Genomic_DNA"/>
</dbReference>
<dbReference type="PROSITE" id="PS51186">
    <property type="entry name" value="GNAT"/>
    <property type="match status" value="1"/>
</dbReference>
<proteinExistence type="inferred from homology"/>
<dbReference type="Gene3D" id="3.40.630.30">
    <property type="match status" value="1"/>
</dbReference>
<evidence type="ECO:0000313" key="17">
    <source>
        <dbReference type="EMBL" id="CAF4587327.1"/>
    </source>
</evidence>
<dbReference type="PANTHER" id="PTHR13355:SF11">
    <property type="entry name" value="GLUCOSAMINE 6-PHOSPHATE N-ACETYLTRANSFERASE"/>
    <property type="match status" value="1"/>
</dbReference>
<dbReference type="OrthoDB" id="10039976at2759"/>
<evidence type="ECO:0000313" key="10">
    <source>
        <dbReference type="EMBL" id="CAF3540566.1"/>
    </source>
</evidence>
<dbReference type="EMBL" id="CAJOBS010000486">
    <property type="protein sequence ID" value="CAF4587327.1"/>
    <property type="molecule type" value="Genomic_DNA"/>
</dbReference>
<dbReference type="Proteomes" id="UP000663873">
    <property type="component" value="Unassembled WGS sequence"/>
</dbReference>
<name>A0A818JJJ4_9BILA</name>
<evidence type="ECO:0000256" key="3">
    <source>
        <dbReference type="ARBA" id="ARBA00022679"/>
    </source>
</evidence>
<dbReference type="Proteomes" id="UP000663838">
    <property type="component" value="Unassembled WGS sequence"/>
</dbReference>
<dbReference type="Proteomes" id="UP000663862">
    <property type="component" value="Unassembled WGS sequence"/>
</dbReference>
<comment type="similarity">
    <text evidence="2 6">Belongs to the acetyltransferase family. GNA1 subfamily.</text>
</comment>
<dbReference type="EMBL" id="CAJOBP010000434">
    <property type="protein sequence ID" value="CAF4177763.1"/>
    <property type="molecule type" value="Genomic_DNA"/>
</dbReference>
<evidence type="ECO:0000256" key="2">
    <source>
        <dbReference type="ARBA" id="ARBA00006048"/>
    </source>
</evidence>
<evidence type="ECO:0000313" key="16">
    <source>
        <dbReference type="EMBL" id="CAF4525595.1"/>
    </source>
</evidence>
<evidence type="ECO:0000256" key="1">
    <source>
        <dbReference type="ARBA" id="ARBA00004832"/>
    </source>
</evidence>
<evidence type="ECO:0000313" key="11">
    <source>
        <dbReference type="EMBL" id="CAF3619205.1"/>
    </source>
</evidence>
<keyword evidence="4 6" id="KW-0012">Acyltransferase</keyword>
<dbReference type="InterPro" id="IPR016181">
    <property type="entry name" value="Acyl_CoA_acyltransferase"/>
</dbReference>
<dbReference type="EMBL" id="CAJNYD010002698">
    <property type="protein sequence ID" value="CAF3439295.1"/>
    <property type="molecule type" value="Genomic_DNA"/>
</dbReference>
<comment type="pathway">
    <text evidence="1 6">Nucleotide-sugar biosynthesis; UDP-N-acetyl-alpha-D-glucosamine biosynthesis; N-acetyl-alpha-D-glucosamine 1-phosphate from alpha-D-glucosamine 6-phosphate (route I): step 1/2.</text>
</comment>
<evidence type="ECO:0000313" key="12">
    <source>
        <dbReference type="EMBL" id="CAF3734043.1"/>
    </source>
</evidence>
<dbReference type="EMBL" id="CAJOBQ010000609">
    <property type="protein sequence ID" value="CAF4390077.1"/>
    <property type="molecule type" value="Genomic_DNA"/>
</dbReference>
<dbReference type="Proteomes" id="UP000663865">
    <property type="component" value="Unassembled WGS sequence"/>
</dbReference>
<dbReference type="EMBL" id="CAJNYV010005280">
    <property type="protein sequence ID" value="CAF3734043.1"/>
    <property type="molecule type" value="Genomic_DNA"/>
</dbReference>
<dbReference type="EC" id="2.3.1.4" evidence="6"/>
<accession>A0A818JJJ4</accession>
<dbReference type="SUPFAM" id="SSF55729">
    <property type="entry name" value="Acyl-CoA N-acyltransferases (Nat)"/>
    <property type="match status" value="1"/>
</dbReference>
<sequence>MTAQNGFTSKISDNNHQNEYLFDINLLESIFQDYSLKDSKLCGNIYDGKYIVRPLGKSDFDQGYIELLRQLTECGTITYDDYEKRFSELKECSNTYYTVIIQDKNVDQRIVGSATLVCEKKFIRQCGTRGRIEDVVVDDRCRGQQLGKVLVDLLTQFARDKCDCYKISLECKDHLVNFYQKFGYKHEDQQNYLCRRFVT</sequence>
<feature type="domain" description="N-acetyltransferase" evidence="7">
    <location>
        <begin position="50"/>
        <end position="199"/>
    </location>
</feature>
<comment type="catalytic activity">
    <reaction evidence="5 6">
        <text>D-glucosamine 6-phosphate + acetyl-CoA = N-acetyl-D-glucosamine 6-phosphate + CoA + H(+)</text>
        <dbReference type="Rhea" id="RHEA:10292"/>
        <dbReference type="ChEBI" id="CHEBI:15378"/>
        <dbReference type="ChEBI" id="CHEBI:57287"/>
        <dbReference type="ChEBI" id="CHEBI:57288"/>
        <dbReference type="ChEBI" id="CHEBI:57513"/>
        <dbReference type="ChEBI" id="CHEBI:58725"/>
        <dbReference type="EC" id="2.3.1.4"/>
    </reaction>
</comment>
<dbReference type="EMBL" id="CAJOBO010000412">
    <property type="protein sequence ID" value="CAF4215319.1"/>
    <property type="molecule type" value="Genomic_DNA"/>
</dbReference>
<dbReference type="InterPro" id="IPR000182">
    <property type="entry name" value="GNAT_dom"/>
</dbReference>
<dbReference type="Pfam" id="PF00583">
    <property type="entry name" value="Acetyltransf_1"/>
    <property type="match status" value="1"/>
</dbReference>
<dbReference type="Proteomes" id="UP000663825">
    <property type="component" value="Unassembled WGS sequence"/>
</dbReference>
<evidence type="ECO:0000313" key="14">
    <source>
        <dbReference type="EMBL" id="CAF4215319.1"/>
    </source>
</evidence>
<dbReference type="EMBL" id="CAJNYT010003930">
    <property type="protein sequence ID" value="CAF3619205.1"/>
    <property type="molecule type" value="Genomic_DNA"/>
</dbReference>
<evidence type="ECO:0000256" key="5">
    <source>
        <dbReference type="ARBA" id="ARBA00048964"/>
    </source>
</evidence>
<organism evidence="10 18">
    <name type="scientific">Rotaria socialis</name>
    <dbReference type="NCBI Taxonomy" id="392032"/>
    <lineage>
        <taxon>Eukaryota</taxon>
        <taxon>Metazoa</taxon>
        <taxon>Spiralia</taxon>
        <taxon>Gnathifera</taxon>
        <taxon>Rotifera</taxon>
        <taxon>Eurotatoria</taxon>
        <taxon>Bdelloidea</taxon>
        <taxon>Philodinida</taxon>
        <taxon>Philodinidae</taxon>
        <taxon>Rotaria</taxon>
    </lineage>
</organism>
<dbReference type="Proteomes" id="UP000663851">
    <property type="component" value="Unassembled WGS sequence"/>
</dbReference>
<evidence type="ECO:0000313" key="9">
    <source>
        <dbReference type="EMBL" id="CAF3439295.1"/>
    </source>
</evidence>
<evidence type="ECO:0000313" key="8">
    <source>
        <dbReference type="EMBL" id="CAF3425704.1"/>
    </source>
</evidence>
<evidence type="ECO:0000313" key="13">
    <source>
        <dbReference type="EMBL" id="CAF4177763.1"/>
    </source>
</evidence>
<dbReference type="PANTHER" id="PTHR13355">
    <property type="entry name" value="GLUCOSAMINE 6-PHOSPHATE N-ACETYLTRANSFERASE"/>
    <property type="match status" value="1"/>
</dbReference>
<protein>
    <recommendedName>
        <fullName evidence="6">Glucosamine 6-phosphate N-acetyltransferase</fullName>
        <ecNumber evidence="6">2.3.1.4</ecNumber>
    </recommendedName>
</protein>
<dbReference type="EMBL" id="CAJNYU010002348">
    <property type="protein sequence ID" value="CAF3540566.1"/>
    <property type="molecule type" value="Genomic_DNA"/>
</dbReference>
<dbReference type="EMBL" id="CAJNXB010005455">
    <property type="protein sequence ID" value="CAF3425704.1"/>
    <property type="molecule type" value="Genomic_DNA"/>
</dbReference>
<evidence type="ECO:0000313" key="15">
    <source>
        <dbReference type="EMBL" id="CAF4390077.1"/>
    </source>
</evidence>
<evidence type="ECO:0000256" key="4">
    <source>
        <dbReference type="ARBA" id="ARBA00023315"/>
    </source>
</evidence>
<dbReference type="GO" id="GO:0004343">
    <property type="term" value="F:glucosamine 6-phosphate N-acetyltransferase activity"/>
    <property type="evidence" value="ECO:0007669"/>
    <property type="project" value="UniProtKB-UniRule"/>
</dbReference>
<dbReference type="Proteomes" id="UP000663848">
    <property type="component" value="Unassembled WGS sequence"/>
</dbReference>
<evidence type="ECO:0000313" key="19">
    <source>
        <dbReference type="Proteomes" id="UP000663873"/>
    </source>
</evidence>
<dbReference type="Proteomes" id="UP000663869">
    <property type="component" value="Unassembled WGS sequence"/>
</dbReference>
<dbReference type="AlphaFoldDB" id="A0A818JJJ4"/>
<dbReference type="InterPro" id="IPR039143">
    <property type="entry name" value="GNPNAT1-like"/>
</dbReference>
<dbReference type="Proteomes" id="UP000663833">
    <property type="component" value="Unassembled WGS sequence"/>
</dbReference>
<gene>
    <name evidence="10" type="ORF">FME351_LOCUS18959</name>
    <name evidence="11" type="ORF">GRG538_LOCUS23584</name>
    <name evidence="14" type="ORF">HFQ381_LOCUS8294</name>
    <name evidence="12" type="ORF">KIK155_LOCUS28739</name>
    <name evidence="9" type="ORF">LUA448_LOCUS21034</name>
    <name evidence="16" type="ORF">QYT958_LOCUS6508</name>
    <name evidence="8" type="ORF">TIS948_LOCUS29884</name>
    <name evidence="17" type="ORF">TOA249_LOCUS9689</name>
    <name evidence="15" type="ORF">TSG867_LOCUS12212</name>
    <name evidence="13" type="ORF">UJA718_LOCUS5112</name>
</gene>
<evidence type="ECO:0000256" key="6">
    <source>
        <dbReference type="RuleBase" id="RU365086"/>
    </source>
</evidence>
<dbReference type="GO" id="GO:0006048">
    <property type="term" value="P:UDP-N-acetylglucosamine biosynthetic process"/>
    <property type="evidence" value="ECO:0007669"/>
    <property type="project" value="UniProtKB-UniRule"/>
</dbReference>
<evidence type="ECO:0000313" key="18">
    <source>
        <dbReference type="Proteomes" id="UP000663869"/>
    </source>
</evidence>
<keyword evidence="3 6" id="KW-0808">Transferase</keyword>
<comment type="caution">
    <text evidence="10">The sequence shown here is derived from an EMBL/GenBank/DDBJ whole genome shotgun (WGS) entry which is preliminary data.</text>
</comment>
<evidence type="ECO:0000259" key="7">
    <source>
        <dbReference type="PROSITE" id="PS51186"/>
    </source>
</evidence>